<gene>
    <name evidence="1" type="ORF">CRG98_000546</name>
</gene>
<proteinExistence type="predicted"/>
<organism evidence="1 2">
    <name type="scientific">Punica granatum</name>
    <name type="common">Pomegranate</name>
    <dbReference type="NCBI Taxonomy" id="22663"/>
    <lineage>
        <taxon>Eukaryota</taxon>
        <taxon>Viridiplantae</taxon>
        <taxon>Streptophyta</taxon>
        <taxon>Embryophyta</taxon>
        <taxon>Tracheophyta</taxon>
        <taxon>Spermatophyta</taxon>
        <taxon>Magnoliopsida</taxon>
        <taxon>eudicotyledons</taxon>
        <taxon>Gunneridae</taxon>
        <taxon>Pentapetalae</taxon>
        <taxon>rosids</taxon>
        <taxon>malvids</taxon>
        <taxon>Myrtales</taxon>
        <taxon>Lythraceae</taxon>
        <taxon>Punica</taxon>
    </lineage>
</organism>
<comment type="caution">
    <text evidence="1">The sequence shown here is derived from an EMBL/GenBank/DDBJ whole genome shotgun (WGS) entry which is preliminary data.</text>
</comment>
<keyword evidence="2" id="KW-1185">Reference proteome</keyword>
<dbReference type="AlphaFoldDB" id="A0A2I0LEF6"/>
<reference evidence="1 2" key="1">
    <citation type="submission" date="2017-11" db="EMBL/GenBank/DDBJ databases">
        <title>De-novo sequencing of pomegranate (Punica granatum L.) genome.</title>
        <authorList>
            <person name="Akparov Z."/>
            <person name="Amiraslanov A."/>
            <person name="Hajiyeva S."/>
            <person name="Abbasov M."/>
            <person name="Kaur K."/>
            <person name="Hamwieh A."/>
            <person name="Solovyev V."/>
            <person name="Salamov A."/>
            <person name="Braich B."/>
            <person name="Kosarev P."/>
            <person name="Mahmoud A."/>
            <person name="Hajiyev E."/>
            <person name="Babayeva S."/>
            <person name="Izzatullayeva V."/>
            <person name="Mammadov A."/>
            <person name="Mammadov A."/>
            <person name="Sharifova S."/>
            <person name="Ojaghi J."/>
            <person name="Eynullazada K."/>
            <person name="Bayramov B."/>
            <person name="Abdulazimova A."/>
            <person name="Shahmuradov I."/>
        </authorList>
    </citation>
    <scope>NUCLEOTIDE SEQUENCE [LARGE SCALE GENOMIC DNA]</scope>
    <source>
        <strain evidence="2">cv. AG2017</strain>
        <tissue evidence="1">Leaf</tissue>
    </source>
</reference>
<name>A0A2I0LEF6_PUNGR</name>
<evidence type="ECO:0000313" key="1">
    <source>
        <dbReference type="EMBL" id="PKI79065.1"/>
    </source>
</evidence>
<protein>
    <submittedName>
        <fullName evidence="1">Uncharacterized protein</fullName>
    </submittedName>
</protein>
<accession>A0A2I0LEF6</accession>
<evidence type="ECO:0000313" key="2">
    <source>
        <dbReference type="Proteomes" id="UP000233551"/>
    </source>
</evidence>
<sequence>MKKSTSLEGVVLRFDSRASSHEGYSVETRQNHHLHRQNHCQNHPLFSSSFVSPLPQVDQQSYCDSIPQVSFLLLLATTIDHPRQIGPSWEFDLVVLRRKRVKFLVLGSSKGEDEKEGMRFGFRGRAEDRIKRKMRAHTHLNVQRTKWE</sequence>
<dbReference type="EMBL" id="PGOL01000019">
    <property type="protein sequence ID" value="PKI79065.1"/>
    <property type="molecule type" value="Genomic_DNA"/>
</dbReference>
<dbReference type="Proteomes" id="UP000233551">
    <property type="component" value="Unassembled WGS sequence"/>
</dbReference>